<gene>
    <name evidence="1" type="ORF">ENP34_00625</name>
</gene>
<dbReference type="PANTHER" id="PTHR39420:SF1">
    <property type="entry name" value="HYDROLASE"/>
    <property type="match status" value="1"/>
</dbReference>
<organism evidence="1">
    <name type="scientific">Thermorudis peleae</name>
    <dbReference type="NCBI Taxonomy" id="1382356"/>
    <lineage>
        <taxon>Bacteria</taxon>
        <taxon>Pseudomonadati</taxon>
        <taxon>Thermomicrobiota</taxon>
        <taxon>Thermomicrobia</taxon>
        <taxon>Thermomicrobia incertae sedis</taxon>
        <taxon>Thermorudis</taxon>
    </lineage>
</organism>
<protein>
    <recommendedName>
        <fullName evidence="2">Coenzyme F420 biosynthesis-associated protein</fullName>
    </recommendedName>
</protein>
<dbReference type="AlphaFoldDB" id="A0A831TCW8"/>
<comment type="caution">
    <text evidence="1">The sequence shown here is derived from an EMBL/GenBank/DDBJ whole genome shotgun (WGS) entry which is preliminary data.</text>
</comment>
<dbReference type="InterPro" id="IPR018766">
    <property type="entry name" value="Zinicin_2"/>
</dbReference>
<dbReference type="PANTHER" id="PTHR39420">
    <property type="match status" value="1"/>
</dbReference>
<evidence type="ECO:0000313" key="1">
    <source>
        <dbReference type="EMBL" id="HEG89944.1"/>
    </source>
</evidence>
<dbReference type="NCBIfam" id="TIGR03883">
    <property type="entry name" value="DUF2342_F420"/>
    <property type="match status" value="1"/>
</dbReference>
<sequence>MDRRLRNQRELLVLGAFVGATVGAWVGARVRNYAAAQSRPKVIDWERARTIAIRMNVGSRMSAGQREQLTGYYRSLVDRAVPLIAEYTGEALPSPAQHVYAFDRIDWIDANLEGFAEVLRPLETMPELPDQPALRLGLVAWGRLSQTVATTEVGVLLGYLARRVLGQYDLVLLGREPLAAGRLYFVEPNVVWLERMMRLNGADFRLWLALHETTHAYEFEAHPWLRDYINGLIHDWVRRLQSDSEALKRVWQAIRDLPSISRTERERSWLELFMSPEQRVLFQRLQAAMALIEGYSNHVMHAVGRSIIPSYTEIARQFERRHQQRTVAEQLLARLTGLDLKLEQYRLGESFANQVVQRYGHDVLRLVWTGPEYLPSMDELRKPDRWVERVRSIGSRGPQPVPGVY</sequence>
<dbReference type="InterPro" id="IPR022454">
    <property type="entry name" value="CHP03883_F420-assoc"/>
</dbReference>
<dbReference type="SUPFAM" id="SSF55486">
    <property type="entry name" value="Metalloproteases ('zincins'), catalytic domain"/>
    <property type="match status" value="1"/>
</dbReference>
<evidence type="ECO:0008006" key="2">
    <source>
        <dbReference type="Google" id="ProtNLM"/>
    </source>
</evidence>
<name>A0A831TCW8_9BACT</name>
<dbReference type="NCBIfam" id="TIGR03624">
    <property type="entry name" value="putative hydrolase"/>
    <property type="match status" value="1"/>
</dbReference>
<dbReference type="EMBL" id="DSIY01000014">
    <property type="protein sequence ID" value="HEG89944.1"/>
    <property type="molecule type" value="Genomic_DNA"/>
</dbReference>
<proteinExistence type="predicted"/>
<accession>A0A831TCW8</accession>
<reference evidence="1" key="1">
    <citation type="journal article" date="2020" name="mSystems">
        <title>Genome- and Community-Level Interaction Insights into Carbon Utilization and Element Cycling Functions of Hydrothermarchaeota in Hydrothermal Sediment.</title>
        <authorList>
            <person name="Zhou Z."/>
            <person name="Liu Y."/>
            <person name="Xu W."/>
            <person name="Pan J."/>
            <person name="Luo Z.H."/>
            <person name="Li M."/>
        </authorList>
    </citation>
    <scope>NUCLEOTIDE SEQUENCE [LARGE SCALE GENOMIC DNA]</scope>
    <source>
        <strain evidence="1">SpSt-210</strain>
    </source>
</reference>
<dbReference type="Pfam" id="PF10103">
    <property type="entry name" value="Zincin_2"/>
    <property type="match status" value="1"/>
</dbReference>
<dbReference type="Gene3D" id="1.20.150.30">
    <property type="entry name" value="Zincin-like metallopeptidase, N-terminal domain"/>
    <property type="match status" value="1"/>
</dbReference>
<dbReference type="InterPro" id="IPR042271">
    <property type="entry name" value="Zinicin_2_N"/>
</dbReference>